<gene>
    <name evidence="1" type="ORF">CSSPTR1EN2_LOCUS11278</name>
</gene>
<organism evidence="1 2">
    <name type="scientific">Sphagnum troendelagicum</name>
    <dbReference type="NCBI Taxonomy" id="128251"/>
    <lineage>
        <taxon>Eukaryota</taxon>
        <taxon>Viridiplantae</taxon>
        <taxon>Streptophyta</taxon>
        <taxon>Embryophyta</taxon>
        <taxon>Bryophyta</taxon>
        <taxon>Sphagnophytina</taxon>
        <taxon>Sphagnopsida</taxon>
        <taxon>Sphagnales</taxon>
        <taxon>Sphagnaceae</taxon>
        <taxon>Sphagnum</taxon>
    </lineage>
</organism>
<dbReference type="EMBL" id="OZ019911">
    <property type="protein sequence ID" value="CAK9212521.1"/>
    <property type="molecule type" value="Genomic_DNA"/>
</dbReference>
<dbReference type="Proteomes" id="UP001497512">
    <property type="component" value="Chromosome 19"/>
</dbReference>
<reference evidence="1" key="1">
    <citation type="submission" date="2024-02" db="EMBL/GenBank/DDBJ databases">
        <authorList>
            <consortium name="ELIXIR-Norway"/>
            <consortium name="Elixir Norway"/>
        </authorList>
    </citation>
    <scope>NUCLEOTIDE SEQUENCE</scope>
</reference>
<dbReference type="Gene3D" id="3.60.10.10">
    <property type="entry name" value="Endonuclease/exonuclease/phosphatase"/>
    <property type="match status" value="1"/>
</dbReference>
<accession>A0ABP0U4W8</accession>
<keyword evidence="2" id="KW-1185">Reference proteome</keyword>
<evidence type="ECO:0000313" key="2">
    <source>
        <dbReference type="Proteomes" id="UP001497512"/>
    </source>
</evidence>
<dbReference type="InterPro" id="IPR036691">
    <property type="entry name" value="Endo/exonu/phosph_ase_sf"/>
</dbReference>
<dbReference type="SUPFAM" id="SSF56219">
    <property type="entry name" value="DNase I-like"/>
    <property type="match status" value="1"/>
</dbReference>
<proteinExistence type="predicted"/>
<sequence length="119" mass="13481">MMAGRGTAGLRQMNRREASAWHSMTLKYGLSNAWRLDSFRKLSKKEFTFDNGRPRASSALSRIDKFLVSQSMEERGGRIEASASVRKLSDHSPLVISVWGKHRDAPRNCPGYFDSSFLK</sequence>
<name>A0ABP0U4W8_9BRYO</name>
<evidence type="ECO:0000313" key="1">
    <source>
        <dbReference type="EMBL" id="CAK9212521.1"/>
    </source>
</evidence>
<protein>
    <submittedName>
        <fullName evidence="1">Uncharacterized protein</fullName>
    </submittedName>
</protein>